<dbReference type="AlphaFoldDB" id="A0AAE6T8B6"/>
<sequence length="85" mass="9605">MNRSAEIRLAILRDLAHVPDGLLRRDTDIRCRVQLQIVPSPSRAEIEAELKELDALRLITGISNKVTGEMRWRITDAGQAELSNQ</sequence>
<gene>
    <name evidence="1" type="ORF">DMI76_00850</name>
</gene>
<dbReference type="RefSeq" id="WP_205575893.1">
    <property type="nucleotide sequence ID" value="NZ_CP029701.1"/>
</dbReference>
<proteinExistence type="predicted"/>
<dbReference type="Proteomes" id="UP000642553">
    <property type="component" value="Chromosome"/>
</dbReference>
<dbReference type="EMBL" id="CP029701">
    <property type="protein sequence ID" value="QHV62012.1"/>
    <property type="molecule type" value="Genomic_DNA"/>
</dbReference>
<accession>A0AAE6T8B6</accession>
<evidence type="ECO:0000313" key="2">
    <source>
        <dbReference type="Proteomes" id="UP000642553"/>
    </source>
</evidence>
<protein>
    <submittedName>
        <fullName evidence="1">Uncharacterized protein</fullName>
    </submittedName>
</protein>
<reference evidence="1" key="1">
    <citation type="submission" date="2018-05" db="EMBL/GenBank/DDBJ databases">
        <title>Complete genome sequnece of Akkermansia muciniphila EB-AMDK-40.</title>
        <authorList>
            <person name="Nam Y.-D."/>
            <person name="Chung W.-H."/>
            <person name="Park Y.S."/>
            <person name="Kang J."/>
        </authorList>
    </citation>
    <scope>NUCLEOTIDE SEQUENCE</scope>
    <source>
        <strain evidence="1">EB-AMDK-40</strain>
    </source>
</reference>
<name>A0AAE6T8B6_9BACT</name>
<evidence type="ECO:0000313" key="1">
    <source>
        <dbReference type="EMBL" id="QHV62012.1"/>
    </source>
</evidence>
<organism evidence="1 2">
    <name type="scientific">Akkermansia massiliensis</name>
    <dbReference type="NCBI Taxonomy" id="2927224"/>
    <lineage>
        <taxon>Bacteria</taxon>
        <taxon>Pseudomonadati</taxon>
        <taxon>Verrucomicrobiota</taxon>
        <taxon>Verrucomicrobiia</taxon>
        <taxon>Verrucomicrobiales</taxon>
        <taxon>Akkermansiaceae</taxon>
        <taxon>Akkermansia</taxon>
    </lineage>
</organism>